<evidence type="ECO:0000313" key="2">
    <source>
        <dbReference type="Proteomes" id="UP001642464"/>
    </source>
</evidence>
<accession>A0ABP0HYQ2</accession>
<comment type="caution">
    <text evidence="1">The sequence shown here is derived from an EMBL/GenBank/DDBJ whole genome shotgun (WGS) entry which is preliminary data.</text>
</comment>
<dbReference type="Gene3D" id="1.20.120.1750">
    <property type="match status" value="1"/>
</dbReference>
<gene>
    <name evidence="1" type="ORF">SCF082_LOCUS4321</name>
</gene>
<sequence>MSRIAKLDSQVEDLKSLLPTCCTVEEIVTELDTMRAGYVNLSDVRRFMFGFGVTVKYASFTTMVNEIHMRRKIFTQHSLKGSFMLPDSLDFRDMAVLTLSLTSEACQASMDANSDNEAKSVLYLLRSSEPCPGCGCRVQRSADAAGCPSVTCPVCRTPFKCYHVQGDRPEPCYPLTSTAKTNLYRLLGGALEAADELERERRELAAFLTHEICGLCDVFTALACGRDSLGFSQLDLRRAFAAQGLPAPTGGWWVMWRRFAAPNSSSVSFLDFKGQLQPFL</sequence>
<evidence type="ECO:0000313" key="1">
    <source>
        <dbReference type="EMBL" id="CAK8995352.1"/>
    </source>
</evidence>
<proteinExistence type="predicted"/>
<reference evidence="1 2" key="1">
    <citation type="submission" date="2024-02" db="EMBL/GenBank/DDBJ databases">
        <authorList>
            <person name="Chen Y."/>
            <person name="Shah S."/>
            <person name="Dougan E. K."/>
            <person name="Thang M."/>
            <person name="Chan C."/>
        </authorList>
    </citation>
    <scope>NUCLEOTIDE SEQUENCE [LARGE SCALE GENOMIC DNA]</scope>
</reference>
<protein>
    <recommendedName>
        <fullName evidence="3">EF-hand domain-containing protein</fullName>
    </recommendedName>
</protein>
<name>A0ABP0HYQ2_9DINO</name>
<dbReference type="Proteomes" id="UP001642464">
    <property type="component" value="Unassembled WGS sequence"/>
</dbReference>
<keyword evidence="2" id="KW-1185">Reference proteome</keyword>
<evidence type="ECO:0008006" key="3">
    <source>
        <dbReference type="Google" id="ProtNLM"/>
    </source>
</evidence>
<organism evidence="1 2">
    <name type="scientific">Durusdinium trenchii</name>
    <dbReference type="NCBI Taxonomy" id="1381693"/>
    <lineage>
        <taxon>Eukaryota</taxon>
        <taxon>Sar</taxon>
        <taxon>Alveolata</taxon>
        <taxon>Dinophyceae</taxon>
        <taxon>Suessiales</taxon>
        <taxon>Symbiodiniaceae</taxon>
        <taxon>Durusdinium</taxon>
    </lineage>
</organism>
<dbReference type="EMBL" id="CAXAMM010002225">
    <property type="protein sequence ID" value="CAK8995352.1"/>
    <property type="molecule type" value="Genomic_DNA"/>
</dbReference>